<dbReference type="PROSITE" id="PS51898">
    <property type="entry name" value="TYR_RECOMBINASE"/>
    <property type="match status" value="1"/>
</dbReference>
<dbReference type="PANTHER" id="PTHR30629:SF2">
    <property type="entry name" value="PROPHAGE INTEGRASE INTS-RELATED"/>
    <property type="match status" value="1"/>
</dbReference>
<dbReference type="InterPro" id="IPR050808">
    <property type="entry name" value="Phage_Integrase"/>
</dbReference>
<evidence type="ECO:0000313" key="7">
    <source>
        <dbReference type="Proteomes" id="UP000832011"/>
    </source>
</evidence>
<protein>
    <submittedName>
        <fullName evidence="6">Integrase arm-type DNA-binding domain-containing protein</fullName>
    </submittedName>
</protein>
<dbReference type="InterPro" id="IPR013762">
    <property type="entry name" value="Integrase-like_cat_sf"/>
</dbReference>
<evidence type="ECO:0000256" key="1">
    <source>
        <dbReference type="ARBA" id="ARBA00008857"/>
    </source>
</evidence>
<dbReference type="Gene3D" id="1.10.443.10">
    <property type="entry name" value="Intergrase catalytic core"/>
    <property type="match status" value="1"/>
</dbReference>
<evidence type="ECO:0000256" key="3">
    <source>
        <dbReference type="ARBA" id="ARBA00023125"/>
    </source>
</evidence>
<keyword evidence="3 6" id="KW-0238">DNA-binding</keyword>
<dbReference type="Gene3D" id="3.30.160.390">
    <property type="entry name" value="Integrase, DNA-binding domain"/>
    <property type="match status" value="1"/>
</dbReference>
<dbReference type="InterPro" id="IPR025166">
    <property type="entry name" value="Integrase_DNA_bind_dom"/>
</dbReference>
<feature type="domain" description="Tyr recombinase" evidence="5">
    <location>
        <begin position="202"/>
        <end position="379"/>
    </location>
</feature>
<proteinExistence type="inferred from homology"/>
<keyword evidence="7" id="KW-1185">Reference proteome</keyword>
<dbReference type="Pfam" id="PF13356">
    <property type="entry name" value="Arm-DNA-bind_3"/>
    <property type="match status" value="1"/>
</dbReference>
<sequence length="392" mass="45442">MALTELKIKSLAPTNKIQKISDGGGLVLFINPKGNKYWRYNFRFENKQKTLSIGVYPVVSLAEARKKHIQAKLLVTEGIDPTTLSKAAEDAVKKEVSLLFESVARDWWNAQLPRWKESHSLRILRAMEMDLFPVLGTLSLADIKTPMVLDVLRQIEARGVNDTALRALQRIKAVFNFGIQTGLIEYNPALALTGVIIKRKEIHHHALKQTELTSFFDNLYKSPMKEYIRLAMIFQIIWFVRPGELRNAEWSEFNFEKREWHIPAEKMKMQRPHVVPLSSWALELLGQLREITGSSPYLFPNYRDFSKPMSENALSYVMARMGYKGKAVPHGFRSLATDILNEHDFKADVIERQLAHIESNKIRAAYHRAEYLPQRHEMMEWYSGWVKEFIKN</sequence>
<dbReference type="Proteomes" id="UP000832011">
    <property type="component" value="Chromosome"/>
</dbReference>
<dbReference type="PANTHER" id="PTHR30629">
    <property type="entry name" value="PROPHAGE INTEGRASE"/>
    <property type="match status" value="1"/>
</dbReference>
<evidence type="ECO:0000259" key="5">
    <source>
        <dbReference type="PROSITE" id="PS51898"/>
    </source>
</evidence>
<accession>A0ABY4E399</accession>
<dbReference type="GO" id="GO:0003677">
    <property type="term" value="F:DNA binding"/>
    <property type="evidence" value="ECO:0007669"/>
    <property type="project" value="UniProtKB-KW"/>
</dbReference>
<dbReference type="EMBL" id="CP091511">
    <property type="protein sequence ID" value="UOO90249.1"/>
    <property type="molecule type" value="Genomic_DNA"/>
</dbReference>
<dbReference type="SUPFAM" id="SSF56349">
    <property type="entry name" value="DNA breaking-rejoining enzymes"/>
    <property type="match status" value="1"/>
</dbReference>
<name>A0ABY4E399_9NEIS</name>
<dbReference type="InterPro" id="IPR038488">
    <property type="entry name" value="Integrase_DNA-bd_sf"/>
</dbReference>
<dbReference type="InterPro" id="IPR011010">
    <property type="entry name" value="DNA_brk_join_enz"/>
</dbReference>
<dbReference type="Gene3D" id="1.10.150.130">
    <property type="match status" value="1"/>
</dbReference>
<evidence type="ECO:0000256" key="2">
    <source>
        <dbReference type="ARBA" id="ARBA00022908"/>
    </source>
</evidence>
<comment type="similarity">
    <text evidence="1">Belongs to the 'phage' integrase family.</text>
</comment>
<keyword evidence="4" id="KW-0233">DNA recombination</keyword>
<organism evidence="6 7">
    <name type="scientific">Vitreoscilla massiliensis</name>
    <dbReference type="NCBI Taxonomy" id="1689272"/>
    <lineage>
        <taxon>Bacteria</taxon>
        <taxon>Pseudomonadati</taxon>
        <taxon>Pseudomonadota</taxon>
        <taxon>Betaproteobacteria</taxon>
        <taxon>Neisseriales</taxon>
        <taxon>Neisseriaceae</taxon>
        <taxon>Vitreoscilla</taxon>
    </lineage>
</organism>
<dbReference type="Pfam" id="PF00589">
    <property type="entry name" value="Phage_integrase"/>
    <property type="match status" value="1"/>
</dbReference>
<dbReference type="InterPro" id="IPR010998">
    <property type="entry name" value="Integrase_recombinase_N"/>
</dbReference>
<gene>
    <name evidence="6" type="ORF">LVJ82_04490</name>
</gene>
<reference evidence="6 7" key="1">
    <citation type="journal article" date="2022" name="Res Sq">
        <title>Evolution of multicellular longitudinally dividing oral cavity symbionts (Neisseriaceae).</title>
        <authorList>
            <person name="Nyongesa S."/>
            <person name="Weber P."/>
            <person name="Bernet E."/>
            <person name="Pullido F."/>
            <person name="Nieckarz M."/>
            <person name="Delaby M."/>
            <person name="Nieves C."/>
            <person name="Viehboeck T."/>
            <person name="Krause N."/>
            <person name="Rivera-Millot A."/>
            <person name="Nakamura A."/>
            <person name="Vischer N."/>
            <person name="VanNieuwenhze M."/>
            <person name="Brun Y."/>
            <person name="Cava F."/>
            <person name="Bulgheresi S."/>
            <person name="Veyrier F."/>
        </authorList>
    </citation>
    <scope>NUCLEOTIDE SEQUENCE [LARGE SCALE GENOMIC DNA]</scope>
    <source>
        <strain evidence="6 7">SN4</strain>
    </source>
</reference>
<keyword evidence="2" id="KW-0229">DNA integration</keyword>
<evidence type="ECO:0000313" key="6">
    <source>
        <dbReference type="EMBL" id="UOO90249.1"/>
    </source>
</evidence>
<dbReference type="Pfam" id="PF22022">
    <property type="entry name" value="Phage_int_M"/>
    <property type="match status" value="1"/>
</dbReference>
<dbReference type="InterPro" id="IPR053876">
    <property type="entry name" value="Phage_int_M"/>
</dbReference>
<dbReference type="InterPro" id="IPR002104">
    <property type="entry name" value="Integrase_catalytic"/>
</dbReference>
<dbReference type="RefSeq" id="WP_082625581.1">
    <property type="nucleotide sequence ID" value="NZ_CABKVG010000008.1"/>
</dbReference>
<dbReference type="CDD" id="cd00801">
    <property type="entry name" value="INT_P4_C"/>
    <property type="match status" value="1"/>
</dbReference>
<evidence type="ECO:0000256" key="4">
    <source>
        <dbReference type="ARBA" id="ARBA00023172"/>
    </source>
</evidence>